<feature type="region of interest" description="Disordered" evidence="1">
    <location>
        <begin position="179"/>
        <end position="227"/>
    </location>
</feature>
<dbReference type="Proteomes" id="UP001163846">
    <property type="component" value="Unassembled WGS sequence"/>
</dbReference>
<comment type="caution">
    <text evidence="2">The sequence shown here is derived from an EMBL/GenBank/DDBJ whole genome shotgun (WGS) entry which is preliminary data.</text>
</comment>
<evidence type="ECO:0000313" key="3">
    <source>
        <dbReference type="Proteomes" id="UP001163846"/>
    </source>
</evidence>
<reference evidence="2" key="1">
    <citation type="submission" date="2022-08" db="EMBL/GenBank/DDBJ databases">
        <authorList>
            <consortium name="DOE Joint Genome Institute"/>
            <person name="Min B."/>
            <person name="Riley R."/>
            <person name="Sierra-Patev S."/>
            <person name="Naranjo-Ortiz M."/>
            <person name="Looney B."/>
            <person name="Konkel Z."/>
            <person name="Slot J.C."/>
            <person name="Sakamoto Y."/>
            <person name="Steenwyk J.L."/>
            <person name="Rokas A."/>
            <person name="Carro J."/>
            <person name="Camarero S."/>
            <person name="Ferreira P."/>
            <person name="Molpeceres G."/>
            <person name="Ruiz-Duenas F.J."/>
            <person name="Serrano A."/>
            <person name="Henrissat B."/>
            <person name="Drula E."/>
            <person name="Hughes K.W."/>
            <person name="Mata J.L."/>
            <person name="Ishikawa N.K."/>
            <person name="Vargas-Isla R."/>
            <person name="Ushijima S."/>
            <person name="Smith C.A."/>
            <person name="Ahrendt S."/>
            <person name="Andreopoulos W."/>
            <person name="He G."/>
            <person name="Labutti K."/>
            <person name="Lipzen A."/>
            <person name="Ng V."/>
            <person name="Sandor L."/>
            <person name="Barry K."/>
            <person name="Martinez A.T."/>
            <person name="Xiao Y."/>
            <person name="Gibbons J.G."/>
            <person name="Terashima K."/>
            <person name="Hibbett D.S."/>
            <person name="Grigoriev I.V."/>
        </authorList>
    </citation>
    <scope>NUCLEOTIDE SEQUENCE</scope>
    <source>
        <strain evidence="2">TFB9207</strain>
    </source>
</reference>
<dbReference type="EMBL" id="MU806013">
    <property type="protein sequence ID" value="KAJ3842203.1"/>
    <property type="molecule type" value="Genomic_DNA"/>
</dbReference>
<feature type="compositionally biased region" description="Low complexity" evidence="1">
    <location>
        <begin position="113"/>
        <end position="132"/>
    </location>
</feature>
<organism evidence="2 3">
    <name type="scientific">Lentinula raphanica</name>
    <dbReference type="NCBI Taxonomy" id="153919"/>
    <lineage>
        <taxon>Eukaryota</taxon>
        <taxon>Fungi</taxon>
        <taxon>Dikarya</taxon>
        <taxon>Basidiomycota</taxon>
        <taxon>Agaricomycotina</taxon>
        <taxon>Agaricomycetes</taxon>
        <taxon>Agaricomycetidae</taxon>
        <taxon>Agaricales</taxon>
        <taxon>Marasmiineae</taxon>
        <taxon>Omphalotaceae</taxon>
        <taxon>Lentinula</taxon>
    </lineage>
</organism>
<name>A0AA38PGG2_9AGAR</name>
<keyword evidence="3" id="KW-1185">Reference proteome</keyword>
<gene>
    <name evidence="2" type="ORF">F5878DRAFT_608259</name>
</gene>
<dbReference type="AlphaFoldDB" id="A0AA38PGG2"/>
<evidence type="ECO:0000256" key="1">
    <source>
        <dbReference type="SAM" id="MobiDB-lite"/>
    </source>
</evidence>
<feature type="region of interest" description="Disordered" evidence="1">
    <location>
        <begin position="1"/>
        <end position="20"/>
    </location>
</feature>
<sequence>MMMTSSASSQDIVDPSNTRAAQRKARLMQIEYQQQLEDMEALRMSEEQAYTLMQSFSDVKVEFCDLDGLQWSGSALRKRAVSVSRPDPSPGVLAQRLNENPSRRARAHTLFCPSSPSLSSASSSPSSSYFPSADTPLHNAKRRGNEALTILHNVDFAPSFDERTVRAVVSPVKAVLELQKHGASSGRDLDSRPPAKQRRRSRSPVKGAFNKLETPSPIPEKQPGSDNVPTIAVVPVEKSPAMPVPAYTGGAPMERIESNSKRRSLTRTYSQTDITFGVSPTVATEVMRGRERLRGSRDASRLPKPLEDPIMIGEDEEVLESDLIGVGPIRLSPPKPAREPGQRIKGFAQLMTPSPVSARLFPDSVEDPLMTPTPERFSSGFEYPHTPATPIPNQSRQTCADFTLLKRKRQSSESQHDSVNQKP</sequence>
<proteinExistence type="predicted"/>
<feature type="region of interest" description="Disordered" evidence="1">
    <location>
        <begin position="404"/>
        <end position="423"/>
    </location>
</feature>
<evidence type="ECO:0000313" key="2">
    <source>
        <dbReference type="EMBL" id="KAJ3842203.1"/>
    </source>
</evidence>
<protein>
    <submittedName>
        <fullName evidence="2">Uncharacterized protein</fullName>
    </submittedName>
</protein>
<feature type="region of interest" description="Disordered" evidence="1">
    <location>
        <begin position="360"/>
        <end position="398"/>
    </location>
</feature>
<accession>A0AA38PGG2</accession>
<feature type="region of interest" description="Disordered" evidence="1">
    <location>
        <begin position="111"/>
        <end position="138"/>
    </location>
</feature>